<protein>
    <submittedName>
        <fullName evidence="1">Ribosomal l1 domain-containing protein 1-like</fullName>
    </submittedName>
</protein>
<evidence type="ECO:0000313" key="1">
    <source>
        <dbReference type="EMBL" id="CDW78588.1"/>
    </source>
</evidence>
<keyword evidence="2" id="KW-1185">Reference proteome</keyword>
<proteinExistence type="predicted"/>
<dbReference type="InParanoid" id="A0A078ACM5"/>
<sequence length="316" mass="36412">MARQMLTQKYQEEIKERKQIRQKQEEGLGKVKYLTNSHFQNIIAESNKYLKIEKQTKLKLKLDKLTVLKVVNSLIDFNRKLLKSQGIEENVDDYIFLNIKMNISSDYDQETPIQLKVPFPLFELEDNKTEVLLIVKEKPEIYIQMCEELNFLAIKEIKTVIQVKKDCQNGKGNVVKKYLNQFDMILIDDRLSSASVEKDLGGQGNLIKKRNFPIPVKINGLNTLEFKKVIQEASETVGLLLTGGNDFIVKCAKSESMTKKEIVKNVMQAALRAICLIIYSQKKIKNNGIKQIQLQTTKSMPLPIQDNDDLKQQTDE</sequence>
<dbReference type="SUPFAM" id="SSF56808">
    <property type="entry name" value="Ribosomal protein L1"/>
    <property type="match status" value="1"/>
</dbReference>
<name>A0A078ACM5_STYLE</name>
<dbReference type="InterPro" id="IPR023674">
    <property type="entry name" value="Ribosomal_uL1-like"/>
</dbReference>
<organism evidence="1 2">
    <name type="scientific">Stylonychia lemnae</name>
    <name type="common">Ciliate</name>
    <dbReference type="NCBI Taxonomy" id="5949"/>
    <lineage>
        <taxon>Eukaryota</taxon>
        <taxon>Sar</taxon>
        <taxon>Alveolata</taxon>
        <taxon>Ciliophora</taxon>
        <taxon>Intramacronucleata</taxon>
        <taxon>Spirotrichea</taxon>
        <taxon>Stichotrichia</taxon>
        <taxon>Sporadotrichida</taxon>
        <taxon>Oxytrichidae</taxon>
        <taxon>Stylonychinae</taxon>
        <taxon>Stylonychia</taxon>
    </lineage>
</organism>
<dbReference type="EMBL" id="CCKQ01007230">
    <property type="protein sequence ID" value="CDW78588.1"/>
    <property type="molecule type" value="Genomic_DNA"/>
</dbReference>
<dbReference type="Proteomes" id="UP000039865">
    <property type="component" value="Unassembled WGS sequence"/>
</dbReference>
<reference evidence="1 2" key="1">
    <citation type="submission" date="2014-06" db="EMBL/GenBank/DDBJ databases">
        <authorList>
            <person name="Swart Estienne"/>
        </authorList>
    </citation>
    <scope>NUCLEOTIDE SEQUENCE [LARGE SCALE GENOMIC DNA]</scope>
    <source>
        <strain evidence="1 2">130c</strain>
    </source>
</reference>
<gene>
    <name evidence="1" type="primary">Contig12403.g13239</name>
    <name evidence="1" type="ORF">STYLEM_7568</name>
</gene>
<dbReference type="AlphaFoldDB" id="A0A078ACM5"/>
<evidence type="ECO:0000313" key="2">
    <source>
        <dbReference type="Proteomes" id="UP000039865"/>
    </source>
</evidence>
<accession>A0A078ACM5</accession>